<dbReference type="Proteomes" id="UP000054560">
    <property type="component" value="Unassembled WGS sequence"/>
</dbReference>
<feature type="region of interest" description="Disordered" evidence="2">
    <location>
        <begin position="829"/>
        <end position="886"/>
    </location>
</feature>
<feature type="compositionally biased region" description="Basic residues" evidence="2">
    <location>
        <begin position="732"/>
        <end position="746"/>
    </location>
</feature>
<evidence type="ECO:0000256" key="2">
    <source>
        <dbReference type="SAM" id="MobiDB-lite"/>
    </source>
</evidence>
<dbReference type="EMBL" id="KQ242331">
    <property type="protein sequence ID" value="KNC79295.1"/>
    <property type="molecule type" value="Genomic_DNA"/>
</dbReference>
<dbReference type="AlphaFoldDB" id="A0A0L0FR96"/>
<feature type="compositionally biased region" description="Low complexity" evidence="2">
    <location>
        <begin position="918"/>
        <end position="935"/>
    </location>
</feature>
<feature type="region of interest" description="Disordered" evidence="2">
    <location>
        <begin position="1057"/>
        <end position="1093"/>
    </location>
</feature>
<evidence type="ECO:0000313" key="5">
    <source>
        <dbReference type="Proteomes" id="UP000054560"/>
    </source>
</evidence>
<keyword evidence="1" id="KW-0479">Metal-binding</keyword>
<dbReference type="PROSITE" id="PS50157">
    <property type="entry name" value="ZINC_FINGER_C2H2_2"/>
    <property type="match status" value="1"/>
</dbReference>
<feature type="compositionally biased region" description="Basic and acidic residues" evidence="2">
    <location>
        <begin position="762"/>
        <end position="776"/>
    </location>
</feature>
<feature type="compositionally biased region" description="Polar residues" evidence="2">
    <location>
        <begin position="377"/>
        <end position="388"/>
    </location>
</feature>
<evidence type="ECO:0000256" key="1">
    <source>
        <dbReference type="PROSITE-ProRule" id="PRU00042"/>
    </source>
</evidence>
<feature type="region of interest" description="Disordered" evidence="2">
    <location>
        <begin position="1207"/>
        <end position="1233"/>
    </location>
</feature>
<feature type="compositionally biased region" description="Basic and acidic residues" evidence="2">
    <location>
        <begin position="1"/>
        <end position="10"/>
    </location>
</feature>
<feature type="compositionally biased region" description="Low complexity" evidence="2">
    <location>
        <begin position="944"/>
        <end position="955"/>
    </location>
</feature>
<feature type="region of interest" description="Disordered" evidence="2">
    <location>
        <begin position="51"/>
        <end position="71"/>
    </location>
</feature>
<dbReference type="GO" id="GO:0008270">
    <property type="term" value="F:zinc ion binding"/>
    <property type="evidence" value="ECO:0007669"/>
    <property type="project" value="UniProtKB-KW"/>
</dbReference>
<feature type="compositionally biased region" description="Polar residues" evidence="2">
    <location>
        <begin position="161"/>
        <end position="186"/>
    </location>
</feature>
<accession>A0A0L0FR96</accession>
<proteinExistence type="predicted"/>
<reference evidence="4 5" key="1">
    <citation type="submission" date="2011-02" db="EMBL/GenBank/DDBJ databases">
        <title>The Genome Sequence of Sphaeroforma arctica JP610.</title>
        <authorList>
            <consortium name="The Broad Institute Genome Sequencing Platform"/>
            <person name="Russ C."/>
            <person name="Cuomo C."/>
            <person name="Young S.K."/>
            <person name="Zeng Q."/>
            <person name="Gargeya S."/>
            <person name="Alvarado L."/>
            <person name="Berlin A."/>
            <person name="Chapman S.B."/>
            <person name="Chen Z."/>
            <person name="Freedman E."/>
            <person name="Gellesch M."/>
            <person name="Goldberg J."/>
            <person name="Griggs A."/>
            <person name="Gujja S."/>
            <person name="Heilman E."/>
            <person name="Heiman D."/>
            <person name="Howarth C."/>
            <person name="Mehta T."/>
            <person name="Neiman D."/>
            <person name="Pearson M."/>
            <person name="Roberts A."/>
            <person name="Saif S."/>
            <person name="Shea T."/>
            <person name="Shenoy N."/>
            <person name="Sisk P."/>
            <person name="Stolte C."/>
            <person name="Sykes S."/>
            <person name="White J."/>
            <person name="Yandava C."/>
            <person name="Burger G."/>
            <person name="Gray M.W."/>
            <person name="Holland P.W.H."/>
            <person name="King N."/>
            <person name="Lang F.B.F."/>
            <person name="Roger A.J."/>
            <person name="Ruiz-Trillo I."/>
            <person name="Haas B."/>
            <person name="Nusbaum C."/>
            <person name="Birren B."/>
        </authorList>
    </citation>
    <scope>NUCLEOTIDE SEQUENCE [LARGE SCALE GENOMIC DNA]</scope>
    <source>
        <strain evidence="4 5">JP610</strain>
    </source>
</reference>
<dbReference type="PROSITE" id="PS00028">
    <property type="entry name" value="ZINC_FINGER_C2H2_1"/>
    <property type="match status" value="2"/>
</dbReference>
<keyword evidence="5" id="KW-1185">Reference proteome</keyword>
<dbReference type="InterPro" id="IPR013087">
    <property type="entry name" value="Znf_C2H2_type"/>
</dbReference>
<evidence type="ECO:0000313" key="4">
    <source>
        <dbReference type="EMBL" id="KNC79295.1"/>
    </source>
</evidence>
<dbReference type="RefSeq" id="XP_014153197.1">
    <property type="nucleotide sequence ID" value="XM_014297722.1"/>
</dbReference>
<gene>
    <name evidence="4" type="ORF">SARC_08311</name>
</gene>
<name>A0A0L0FR96_9EUKA</name>
<keyword evidence="1" id="KW-0863">Zinc-finger</keyword>
<feature type="region of interest" description="Disordered" evidence="2">
    <location>
        <begin position="88"/>
        <end position="192"/>
    </location>
</feature>
<feature type="compositionally biased region" description="Polar residues" evidence="2">
    <location>
        <begin position="323"/>
        <end position="332"/>
    </location>
</feature>
<feature type="region of interest" description="Disordered" evidence="2">
    <location>
        <begin position="730"/>
        <end position="784"/>
    </location>
</feature>
<feature type="domain" description="C2H2-type" evidence="3">
    <location>
        <begin position="491"/>
        <end position="521"/>
    </location>
</feature>
<feature type="compositionally biased region" description="Low complexity" evidence="2">
    <location>
        <begin position="338"/>
        <end position="350"/>
    </location>
</feature>
<feature type="compositionally biased region" description="Basic and acidic residues" evidence="2">
    <location>
        <begin position="956"/>
        <end position="972"/>
    </location>
</feature>
<feature type="compositionally biased region" description="Polar residues" evidence="2">
    <location>
        <begin position="829"/>
        <end position="860"/>
    </location>
</feature>
<sequence>MASRQKKECKGGGNATAMPRTQRVIDTGQIHTTQKGQIVPNLANSMKRNGIGTVRRTSTPPTVPHQSSSIKCRQVSNGFLSSNTQIVDDVSTDGYSNGSNNESGGQEGECNESSIDAVDSSGSMDESDRQNRKRNNRSTSFEDSGRSANESDNRTRYRNGRSFSVEDTSRSTNGEELNGSYAQVKNPTKRGKTHLSKETFSCQYKGCSLSYVSHHSRQLHYRLKHDGGGQTVKPADSSKVIVTSTAETKAVDHRNVAQIPPRTKGLANNMMIAVQTSKRGLDSNTRSVLAMDEGFTPPENEWRGGQPQPRIKQLSTIANGFNVADGTNSYNDRCNLDTSTGEGEGSSNGSKGADQELPTSEDGSIHSIDAANRDSSLRTTRQQNMSHSWASQYTMDAGRYSRPDGAAVGGSVEGLHHSDDRTIPNGSQGDMSISYYSDNSRTNVSAMRCINGELRGSEGQLLTTIDGVVLDMSKVNQARRRRKKSELKRSFACLYKDCRRTYASNHARHLHARLKHKHDEPLSDCTQSVSSMATATRSTTYAPKNIPNQVNIESKNLESLSRPISVKSEMASSNQPTRGGLQTGPIWSAEQIVQPSQQKQGQGGAPMLNDGGVMMNSAHDIGGMTATNPYSRMQTPSHSWVQTAAQSTHTQLSRQPTTCSCNAGFVNVGNGFNNTHQMCSNPHEVCRSRDQVPQQVLQYPYQQQQQQQQIHQGLQGAQCHDAYCQPIEVGIKSRKRHRSANRSRSGHRSDSRMNSRDVVLGTRDDLSTSREQEHEPSLSQMRGNQTLDVRGGMQVQNPTNYGVCSANSGQHRSIDNLAVDTWQTDVVDSSRLNQQQQQSISNMHGEASMQSNPQPSNQFESRPAVQSCDCQSASCGGNSGSSNTYQERKVDEGYVAQLGNYSPSHSKAWPANGGHLGHQQQQSHMQQVSHMQQSSHKQHNPRIHQTSSTQQSSHEQQTRVELHEPSNLESRPDINAWDQNTNLPFTIPKTGGCGCMGHTHTGVTTHNDGSVPDGPYQVSSQHAQLNTEVASSQACINGYASTNMLPPMTMGRDKHKRARSHAHPRPEIAAAGHKKKKKRSKRSRNGRHHKHMSSRHYNVDAEYTSYGDANMHMSRHTGISHNALPNAYNIYGTQNSSSRTVVQYSSTSHAGQMPIQNMNTFMGMQEQAPCTTSEFVSDQPSCEQNNAREMTSRAGYIPSENQGWYSNGNQDMNGDQRYTPGLNADNSGPFEENNSNLRYSNYYEVDQRAPLAYQSNGAYMR</sequence>
<feature type="region of interest" description="Disordered" evidence="2">
    <location>
        <begin position="323"/>
        <end position="388"/>
    </location>
</feature>
<feature type="region of interest" description="Disordered" evidence="2">
    <location>
        <begin position="400"/>
        <end position="428"/>
    </location>
</feature>
<dbReference type="GeneID" id="25908815"/>
<protein>
    <recommendedName>
        <fullName evidence="3">C2H2-type domain-containing protein</fullName>
    </recommendedName>
</protein>
<dbReference type="SMART" id="SM00355">
    <property type="entry name" value="ZnF_C2H2"/>
    <property type="match status" value="2"/>
</dbReference>
<feature type="region of interest" description="Disordered" evidence="2">
    <location>
        <begin position="899"/>
        <end position="979"/>
    </location>
</feature>
<feature type="compositionally biased region" description="Basic and acidic residues" evidence="2">
    <location>
        <begin position="143"/>
        <end position="155"/>
    </location>
</feature>
<keyword evidence="1" id="KW-0862">Zinc</keyword>
<feature type="compositionally biased region" description="Basic residues" evidence="2">
    <location>
        <begin position="1072"/>
        <end position="1093"/>
    </location>
</feature>
<evidence type="ECO:0000259" key="3">
    <source>
        <dbReference type="PROSITE" id="PS50157"/>
    </source>
</evidence>
<organism evidence="4 5">
    <name type="scientific">Sphaeroforma arctica JP610</name>
    <dbReference type="NCBI Taxonomy" id="667725"/>
    <lineage>
        <taxon>Eukaryota</taxon>
        <taxon>Ichthyosporea</taxon>
        <taxon>Ichthyophonida</taxon>
        <taxon>Sphaeroforma</taxon>
    </lineage>
</organism>
<feature type="region of interest" description="Disordered" evidence="2">
    <location>
        <begin position="1"/>
        <end position="24"/>
    </location>
</feature>